<dbReference type="InterPro" id="IPR012675">
    <property type="entry name" value="Beta-grasp_dom_sf"/>
</dbReference>
<keyword evidence="1" id="KW-0001">2Fe-2S</keyword>
<dbReference type="InterPro" id="IPR016208">
    <property type="entry name" value="Ald_Oxase/xanthine_DH-like"/>
</dbReference>
<dbReference type="InterPro" id="IPR002888">
    <property type="entry name" value="2Fe-2S-bd"/>
</dbReference>
<dbReference type="Pfam" id="PF00111">
    <property type="entry name" value="Fer2"/>
    <property type="match status" value="1"/>
</dbReference>
<name>A0A7E5WNV2_TRINI</name>
<dbReference type="Gene3D" id="3.10.20.30">
    <property type="match status" value="1"/>
</dbReference>
<dbReference type="AlphaFoldDB" id="A0A7E5WNV2"/>
<keyword evidence="5" id="KW-0411">Iron-sulfur</keyword>
<dbReference type="Proteomes" id="UP000322000">
    <property type="component" value="Chromosome 20"/>
</dbReference>
<evidence type="ECO:0000313" key="9">
    <source>
        <dbReference type="Proteomes" id="UP000322000"/>
    </source>
</evidence>
<evidence type="ECO:0000256" key="5">
    <source>
        <dbReference type="ARBA" id="ARBA00023014"/>
    </source>
</evidence>
<evidence type="ECO:0000259" key="7">
    <source>
        <dbReference type="PROSITE" id="PS50287"/>
    </source>
</evidence>
<evidence type="ECO:0000256" key="3">
    <source>
        <dbReference type="ARBA" id="ARBA00023002"/>
    </source>
</evidence>
<organism evidence="9 10">
    <name type="scientific">Trichoplusia ni</name>
    <name type="common">Cabbage looper</name>
    <dbReference type="NCBI Taxonomy" id="7111"/>
    <lineage>
        <taxon>Eukaryota</taxon>
        <taxon>Metazoa</taxon>
        <taxon>Ecdysozoa</taxon>
        <taxon>Arthropoda</taxon>
        <taxon>Hexapoda</taxon>
        <taxon>Insecta</taxon>
        <taxon>Pterygota</taxon>
        <taxon>Neoptera</taxon>
        <taxon>Endopterygota</taxon>
        <taxon>Lepidoptera</taxon>
        <taxon>Glossata</taxon>
        <taxon>Ditrysia</taxon>
        <taxon>Noctuoidea</taxon>
        <taxon>Noctuidae</taxon>
        <taxon>Plusiinae</taxon>
        <taxon>Trichoplusia</taxon>
    </lineage>
</organism>
<protein>
    <submittedName>
        <fullName evidence="10">Xanthine dehydrogenase 1-like</fullName>
    </submittedName>
</protein>
<dbReference type="InterPro" id="IPR001190">
    <property type="entry name" value="SRCR"/>
</dbReference>
<dbReference type="GO" id="GO:0016020">
    <property type="term" value="C:membrane"/>
    <property type="evidence" value="ECO:0007669"/>
    <property type="project" value="InterPro"/>
</dbReference>
<dbReference type="InParanoid" id="A0A7E5WNV2"/>
<feature type="domain" description="2Fe-2S ferredoxin-type" evidence="8">
    <location>
        <begin position="2"/>
        <end position="85"/>
    </location>
</feature>
<feature type="domain" description="SRCR" evidence="7">
    <location>
        <begin position="1"/>
        <end position="108"/>
    </location>
</feature>
<dbReference type="Gene3D" id="1.10.150.120">
    <property type="entry name" value="[2Fe-2S]-binding domain"/>
    <property type="match status" value="1"/>
</dbReference>
<evidence type="ECO:0000259" key="8">
    <source>
        <dbReference type="PROSITE" id="PS51085"/>
    </source>
</evidence>
<dbReference type="SUPFAM" id="SSF54292">
    <property type="entry name" value="2Fe-2S ferredoxin-like"/>
    <property type="match status" value="1"/>
</dbReference>
<dbReference type="GeneID" id="113503896"/>
<accession>A0A7E5WNV2</accession>
<dbReference type="PROSITE" id="PS50287">
    <property type="entry name" value="SRCR_2"/>
    <property type="match status" value="1"/>
</dbReference>
<evidence type="ECO:0000313" key="10">
    <source>
        <dbReference type="RefSeq" id="XP_026741831.1"/>
    </source>
</evidence>
<dbReference type="GO" id="GO:0005506">
    <property type="term" value="F:iron ion binding"/>
    <property type="evidence" value="ECO:0007669"/>
    <property type="project" value="InterPro"/>
</dbReference>
<dbReference type="CDD" id="cd00207">
    <property type="entry name" value="fer2"/>
    <property type="match status" value="1"/>
</dbReference>
<dbReference type="KEGG" id="tnl:113503896"/>
<sequence>MNRVQFKVNGVPYSVGCEVSSDVTLLDYVRDEIGLKGTKYMCREAGCGACVLSVRRGDTPSYSVNSCMMPVVSCHGLEITTIEELGDRKKGYHALQTTLAEDHGSQCGYCSPGLVMSMYR</sequence>
<keyword evidence="9" id="KW-1185">Reference proteome</keyword>
<dbReference type="PROSITE" id="PS51085">
    <property type="entry name" value="2FE2S_FER_2"/>
    <property type="match status" value="1"/>
</dbReference>
<evidence type="ECO:0000256" key="1">
    <source>
        <dbReference type="ARBA" id="ARBA00022714"/>
    </source>
</evidence>
<evidence type="ECO:0000256" key="6">
    <source>
        <dbReference type="PROSITE-ProRule" id="PRU00196"/>
    </source>
</evidence>
<keyword evidence="4" id="KW-0408">Iron</keyword>
<dbReference type="SUPFAM" id="SSF47741">
    <property type="entry name" value="CO dehydrogenase ISP C-domain like"/>
    <property type="match status" value="1"/>
</dbReference>
<comment type="caution">
    <text evidence="6">Lacks conserved residue(s) required for the propagation of feature annotation.</text>
</comment>
<evidence type="ECO:0000256" key="4">
    <source>
        <dbReference type="ARBA" id="ARBA00023004"/>
    </source>
</evidence>
<dbReference type="InterPro" id="IPR001041">
    <property type="entry name" value="2Fe-2S_ferredoxin-type"/>
</dbReference>
<dbReference type="PROSITE" id="PS00197">
    <property type="entry name" value="2FE2S_FER_1"/>
    <property type="match status" value="1"/>
</dbReference>
<dbReference type="InterPro" id="IPR036010">
    <property type="entry name" value="2Fe-2S_ferredoxin-like_sf"/>
</dbReference>
<dbReference type="InterPro" id="IPR036884">
    <property type="entry name" value="2Fe-2S-bd_dom_sf"/>
</dbReference>
<keyword evidence="3" id="KW-0560">Oxidoreductase</keyword>
<proteinExistence type="predicted"/>
<dbReference type="InterPro" id="IPR006058">
    <property type="entry name" value="2Fe2S_fd_BS"/>
</dbReference>
<dbReference type="PANTHER" id="PTHR45444">
    <property type="entry name" value="XANTHINE DEHYDROGENASE"/>
    <property type="match status" value="1"/>
</dbReference>
<dbReference type="GO" id="GO:0051537">
    <property type="term" value="F:2 iron, 2 sulfur cluster binding"/>
    <property type="evidence" value="ECO:0007669"/>
    <property type="project" value="UniProtKB-KW"/>
</dbReference>
<dbReference type="RefSeq" id="XP_026741831.1">
    <property type="nucleotide sequence ID" value="XM_026886030.1"/>
</dbReference>
<dbReference type="PANTHER" id="PTHR45444:SF3">
    <property type="entry name" value="XANTHINE DEHYDROGENASE"/>
    <property type="match status" value="1"/>
</dbReference>
<dbReference type="GO" id="GO:0016491">
    <property type="term" value="F:oxidoreductase activity"/>
    <property type="evidence" value="ECO:0007669"/>
    <property type="project" value="UniProtKB-KW"/>
</dbReference>
<dbReference type="Pfam" id="PF01799">
    <property type="entry name" value="Fer2_2"/>
    <property type="match status" value="1"/>
</dbReference>
<keyword evidence="2" id="KW-0479">Metal-binding</keyword>
<gene>
    <name evidence="10" type="primary">LOC113503896</name>
</gene>
<reference evidence="10" key="1">
    <citation type="submission" date="2025-08" db="UniProtKB">
        <authorList>
            <consortium name="RefSeq"/>
        </authorList>
    </citation>
    <scope>IDENTIFICATION</scope>
</reference>
<dbReference type="OrthoDB" id="8300278at2759"/>
<evidence type="ECO:0000256" key="2">
    <source>
        <dbReference type="ARBA" id="ARBA00022723"/>
    </source>
</evidence>